<sequence>MPINERKAWALQLQESHPFTIVMSGSIVGLSRCAYYYQPKLPDDSMIMSVLSAITDKHLRWSFPKCFNRIRKLGYKWNHKRVYRVYCELKLNLRVKRKQLIPPQSPERLSVPNKPGECWTMDLMSDSNRNQRHFRTFNVIDDFNRDGQNHIV</sequence>
<dbReference type="Proteomes" id="UP000231293">
    <property type="component" value="Unassembled WGS sequence"/>
</dbReference>
<dbReference type="RefSeq" id="WP_100112945.1">
    <property type="nucleotide sequence ID" value="NZ_MDVB01000002.1"/>
</dbReference>
<evidence type="ECO:0000313" key="2">
    <source>
        <dbReference type="Proteomes" id="UP000231293"/>
    </source>
</evidence>
<reference evidence="1 2" key="1">
    <citation type="journal article" date="2017" name="MBio">
        <title>Type VI secretion-mediated competition in the bee gut microbiome.</title>
        <authorList>
            <person name="Steele M.I."/>
            <person name="Kwong W.K."/>
            <person name="Powell J.E."/>
            <person name="Whiteley M."/>
            <person name="Moran N.A."/>
        </authorList>
    </citation>
    <scope>NUCLEOTIDE SEQUENCE [LARGE SCALE GENOMIC DNA]</scope>
    <source>
        <strain evidence="1 2">App2-2</strain>
    </source>
</reference>
<evidence type="ECO:0008006" key="3">
    <source>
        <dbReference type="Google" id="ProtNLM"/>
    </source>
</evidence>
<evidence type="ECO:0000313" key="1">
    <source>
        <dbReference type="EMBL" id="PIT19033.1"/>
    </source>
</evidence>
<proteinExistence type="predicted"/>
<accession>A0A2N9WWU1</accession>
<dbReference type="PANTHER" id="PTHR47515:SF2">
    <property type="entry name" value="INTEGRASE CORE DOMAIN PROTEIN"/>
    <property type="match status" value="1"/>
</dbReference>
<organism evidence="1 2">
    <name type="scientific">Snodgrassella alvi</name>
    <dbReference type="NCBI Taxonomy" id="1196083"/>
    <lineage>
        <taxon>Bacteria</taxon>
        <taxon>Pseudomonadati</taxon>
        <taxon>Pseudomonadota</taxon>
        <taxon>Betaproteobacteria</taxon>
        <taxon>Neisseriales</taxon>
        <taxon>Neisseriaceae</taxon>
        <taxon>Snodgrassella</taxon>
    </lineage>
</organism>
<dbReference type="PANTHER" id="PTHR47515">
    <property type="entry name" value="LOW CALCIUM RESPONSE LOCUS PROTEIN T"/>
    <property type="match status" value="1"/>
</dbReference>
<dbReference type="AlphaFoldDB" id="A0A2N9WWU1"/>
<dbReference type="EMBL" id="MDVB01000002">
    <property type="protein sequence ID" value="PIT19033.1"/>
    <property type="molecule type" value="Genomic_DNA"/>
</dbReference>
<protein>
    <recommendedName>
        <fullName evidence="3">Transposase</fullName>
    </recommendedName>
</protein>
<gene>
    <name evidence="1" type="ORF">BGI32_00280</name>
</gene>
<name>A0A2N9WWU1_9NEIS</name>
<comment type="caution">
    <text evidence="1">The sequence shown here is derived from an EMBL/GenBank/DDBJ whole genome shotgun (WGS) entry which is preliminary data.</text>
</comment>